<accession>K8EYG0</accession>
<dbReference type="AlphaFoldDB" id="K8EYG0"/>
<dbReference type="PANTHER" id="PTHR11564:SF5">
    <property type="entry name" value="SIGNAL RECOGNITION PARTICLE SUBUNIT SRP54"/>
    <property type="match status" value="1"/>
</dbReference>
<dbReference type="InterPro" id="IPR004125">
    <property type="entry name" value="Signal_recog_particle_SRP54_M"/>
</dbReference>
<dbReference type="Pfam" id="PF02978">
    <property type="entry name" value="SRP_SPB"/>
    <property type="match status" value="1"/>
</dbReference>
<evidence type="ECO:0000256" key="2">
    <source>
        <dbReference type="ARBA" id="ARBA00022741"/>
    </source>
</evidence>
<keyword evidence="7" id="KW-0687">Ribonucleoprotein</keyword>
<feature type="region of interest" description="Disordered" evidence="10">
    <location>
        <begin position="1"/>
        <end position="32"/>
    </location>
</feature>
<dbReference type="GeneID" id="19017812"/>
<dbReference type="eggNOG" id="KOG0780">
    <property type="taxonomic scope" value="Eukaryota"/>
</dbReference>
<keyword evidence="5" id="KW-0342">GTP-binding</keyword>
<dbReference type="SMART" id="SM00962">
    <property type="entry name" value="SRP54"/>
    <property type="match status" value="1"/>
</dbReference>
<dbReference type="EC" id="3.6.5.4" evidence="8"/>
<dbReference type="NCBIfam" id="TIGR00959">
    <property type="entry name" value="ffh"/>
    <property type="match status" value="1"/>
</dbReference>
<dbReference type="STRING" id="41875.K8EYG0"/>
<dbReference type="PROSITE" id="PS00300">
    <property type="entry name" value="SRP54"/>
    <property type="match status" value="1"/>
</dbReference>
<dbReference type="Gene3D" id="1.10.260.30">
    <property type="entry name" value="Signal recognition particle, SRP54 subunit, M-domain"/>
    <property type="match status" value="1"/>
</dbReference>
<evidence type="ECO:0000256" key="3">
    <source>
        <dbReference type="ARBA" id="ARBA00022801"/>
    </source>
</evidence>
<comment type="catalytic activity">
    <reaction evidence="9">
        <text>GTP + H2O = GDP + phosphate + H(+)</text>
        <dbReference type="Rhea" id="RHEA:19669"/>
        <dbReference type="ChEBI" id="CHEBI:15377"/>
        <dbReference type="ChEBI" id="CHEBI:15378"/>
        <dbReference type="ChEBI" id="CHEBI:37565"/>
        <dbReference type="ChEBI" id="CHEBI:43474"/>
        <dbReference type="ChEBI" id="CHEBI:58189"/>
        <dbReference type="EC" id="3.6.5.4"/>
    </reaction>
    <physiologicalReaction direction="left-to-right" evidence="9">
        <dbReference type="Rhea" id="RHEA:19670"/>
    </physiologicalReaction>
</comment>
<evidence type="ECO:0000256" key="5">
    <source>
        <dbReference type="ARBA" id="ARBA00023134"/>
    </source>
</evidence>
<dbReference type="InterPro" id="IPR013822">
    <property type="entry name" value="Signal_recog_particl_SRP54_hlx"/>
</dbReference>
<dbReference type="Pfam" id="PF02881">
    <property type="entry name" value="SRP54_N"/>
    <property type="match status" value="1"/>
</dbReference>
<dbReference type="SMART" id="SM00963">
    <property type="entry name" value="SRP54_N"/>
    <property type="match status" value="1"/>
</dbReference>
<sequence length="571" mass="61868">MTTTTSFGGALTTATATTTTTTRSFNNNDGRRWRSETTTMMTKRGRRKSALGFKKKKNDRASSIVIRADAFNNLSATLDEAWAKMKGVADLSPENIKAPLKDVRRALLEADVSLPVVRRFIKKVEERAPGVKVTKGVEPSQELVKLVADELCTLMGGVGADGINFREEGNGPTVILMAGLQGVGKTTACGKLALSLKKQNKTCLLVATDVYRPAAIDQLKKLGSDLNVPVYDEGANASPPSIAANGVAEAKKRGDIDVVIVDTAGRLNIDEALMNELIATKMSTQADETLLVVDAMTGQEAATLTKSFADAIDITGAILTKLDGDTRGGAALSVREVSGKPIKFTGVGEKMDALDPFYPERMTSRILGMGDVVSFVEKAQEAVKQADAEQMKEKIMKATFDFDDFLKNMDMMGDMGSMSQLMKMIPGANKLSDKDMQEAEKSFKIAKSLIMSMTPEERKYPDMLVASSTAESRRNRIVKGAGKTEEDLAELIVMFGGMRVKMQQMSAAMGSEAAKLGLQPQLSSDEMTKLASEKVRKRIKPGHVRRNKAKKVPKSLVEREKMLADVLNDGE</sequence>
<feature type="domain" description="SRP54-type proteins GTP-binding" evidence="11">
    <location>
        <begin position="341"/>
        <end position="354"/>
    </location>
</feature>
<keyword evidence="3" id="KW-0378">Hydrolase</keyword>
<feature type="compositionally biased region" description="Low complexity" evidence="10">
    <location>
        <begin position="1"/>
        <end position="22"/>
    </location>
</feature>
<keyword evidence="13" id="KW-1185">Reference proteome</keyword>
<dbReference type="Pfam" id="PF00448">
    <property type="entry name" value="SRP54"/>
    <property type="match status" value="1"/>
</dbReference>
<dbReference type="CDD" id="cd18539">
    <property type="entry name" value="SRP_G"/>
    <property type="match status" value="1"/>
</dbReference>
<organism evidence="12 13">
    <name type="scientific">Bathycoccus prasinos</name>
    <dbReference type="NCBI Taxonomy" id="41875"/>
    <lineage>
        <taxon>Eukaryota</taxon>
        <taxon>Viridiplantae</taxon>
        <taxon>Chlorophyta</taxon>
        <taxon>Mamiellophyceae</taxon>
        <taxon>Mamiellales</taxon>
        <taxon>Bathycoccaceae</taxon>
        <taxon>Bathycoccus</taxon>
    </lineage>
</organism>
<evidence type="ECO:0000256" key="6">
    <source>
        <dbReference type="ARBA" id="ARBA00023135"/>
    </source>
</evidence>
<dbReference type="SUPFAM" id="SSF52540">
    <property type="entry name" value="P-loop containing nucleoside triphosphate hydrolases"/>
    <property type="match status" value="1"/>
</dbReference>
<proteinExistence type="inferred from homology"/>
<evidence type="ECO:0000256" key="4">
    <source>
        <dbReference type="ARBA" id="ARBA00022884"/>
    </source>
</evidence>
<dbReference type="GO" id="GO:0003924">
    <property type="term" value="F:GTPase activity"/>
    <property type="evidence" value="ECO:0007669"/>
    <property type="project" value="InterPro"/>
</dbReference>
<dbReference type="GO" id="GO:0006614">
    <property type="term" value="P:SRP-dependent cotranslational protein targeting to membrane"/>
    <property type="evidence" value="ECO:0007669"/>
    <property type="project" value="InterPro"/>
</dbReference>
<dbReference type="InterPro" id="IPR003593">
    <property type="entry name" value="AAA+_ATPase"/>
</dbReference>
<dbReference type="GO" id="GO:0005525">
    <property type="term" value="F:GTP binding"/>
    <property type="evidence" value="ECO:0007669"/>
    <property type="project" value="UniProtKB-KW"/>
</dbReference>
<dbReference type="RefSeq" id="XP_007515419.1">
    <property type="nucleotide sequence ID" value="XM_007515357.1"/>
</dbReference>
<evidence type="ECO:0000256" key="9">
    <source>
        <dbReference type="ARBA" id="ARBA00048157"/>
    </source>
</evidence>
<dbReference type="InterPro" id="IPR004780">
    <property type="entry name" value="SRP"/>
</dbReference>
<dbReference type="HAMAP" id="MF_00306">
    <property type="entry name" value="SRP54"/>
    <property type="match status" value="1"/>
</dbReference>
<evidence type="ECO:0000256" key="1">
    <source>
        <dbReference type="ARBA" id="ARBA00005450"/>
    </source>
</evidence>
<evidence type="ECO:0000313" key="12">
    <source>
        <dbReference type="EMBL" id="CCO14298.1"/>
    </source>
</evidence>
<keyword evidence="2" id="KW-0547">Nucleotide-binding</keyword>
<comment type="similarity">
    <text evidence="1">Belongs to the GTP-binding SRP family. SRP54 subfamily.</text>
</comment>
<dbReference type="EMBL" id="FO082278">
    <property type="protein sequence ID" value="CCO14298.1"/>
    <property type="molecule type" value="Genomic_DNA"/>
</dbReference>
<evidence type="ECO:0000256" key="7">
    <source>
        <dbReference type="ARBA" id="ARBA00023274"/>
    </source>
</evidence>
<dbReference type="KEGG" id="bpg:Bathy01g00760"/>
<dbReference type="OrthoDB" id="1727884at2759"/>
<reference evidence="12 13" key="1">
    <citation type="submission" date="2011-10" db="EMBL/GenBank/DDBJ databases">
        <authorList>
            <person name="Genoscope - CEA"/>
        </authorList>
    </citation>
    <scope>NUCLEOTIDE SEQUENCE [LARGE SCALE GENOMIC DNA]</scope>
    <source>
        <strain evidence="12 13">RCC 1105</strain>
    </source>
</reference>
<evidence type="ECO:0000259" key="11">
    <source>
        <dbReference type="PROSITE" id="PS00300"/>
    </source>
</evidence>
<dbReference type="Proteomes" id="UP000198341">
    <property type="component" value="Chromosome 1"/>
</dbReference>
<name>K8EYG0_9CHLO</name>
<keyword evidence="6" id="KW-0733">Signal recognition particle</keyword>
<evidence type="ECO:0000256" key="8">
    <source>
        <dbReference type="ARBA" id="ARBA00035672"/>
    </source>
</evidence>
<evidence type="ECO:0000256" key="10">
    <source>
        <dbReference type="SAM" id="MobiDB-lite"/>
    </source>
</evidence>
<dbReference type="InterPro" id="IPR027417">
    <property type="entry name" value="P-loop_NTPase"/>
</dbReference>
<dbReference type="Gene3D" id="1.20.120.140">
    <property type="entry name" value="Signal recognition particle SRP54, nucleotide-binding domain"/>
    <property type="match status" value="1"/>
</dbReference>
<keyword evidence="4" id="KW-0694">RNA-binding</keyword>
<evidence type="ECO:0000313" key="13">
    <source>
        <dbReference type="Proteomes" id="UP000198341"/>
    </source>
</evidence>
<protein>
    <recommendedName>
        <fullName evidence="8">signal-recognition-particle GTPase</fullName>
        <ecNumber evidence="8">3.6.5.4</ecNumber>
    </recommendedName>
</protein>
<dbReference type="SMART" id="SM00382">
    <property type="entry name" value="AAA"/>
    <property type="match status" value="1"/>
</dbReference>
<dbReference type="InterPro" id="IPR036891">
    <property type="entry name" value="Signal_recog_part_SRP54_M_sf"/>
</dbReference>
<dbReference type="InterPro" id="IPR000897">
    <property type="entry name" value="SRP54_GTPase_dom"/>
</dbReference>
<dbReference type="PANTHER" id="PTHR11564">
    <property type="entry name" value="SIGNAL RECOGNITION PARTICLE 54K PROTEIN SRP54"/>
    <property type="match status" value="1"/>
</dbReference>
<dbReference type="InterPro" id="IPR042101">
    <property type="entry name" value="SRP54_N_sf"/>
</dbReference>
<dbReference type="GO" id="GO:0005786">
    <property type="term" value="C:signal recognition particle, endoplasmic reticulum targeting"/>
    <property type="evidence" value="ECO:0007669"/>
    <property type="project" value="UniProtKB-KW"/>
</dbReference>
<dbReference type="GO" id="GO:0008312">
    <property type="term" value="F:7S RNA binding"/>
    <property type="evidence" value="ECO:0007669"/>
    <property type="project" value="InterPro"/>
</dbReference>
<dbReference type="InterPro" id="IPR022941">
    <property type="entry name" value="SRP54"/>
</dbReference>
<dbReference type="SUPFAM" id="SSF47446">
    <property type="entry name" value="Signal peptide-binding domain"/>
    <property type="match status" value="1"/>
</dbReference>
<gene>
    <name evidence="12" type="ORF">Bathy01g00760</name>
</gene>
<dbReference type="Gene3D" id="3.40.50.300">
    <property type="entry name" value="P-loop containing nucleotide triphosphate hydrolases"/>
    <property type="match status" value="1"/>
</dbReference>